<feature type="transmembrane region" description="Helical" evidence="5">
    <location>
        <begin position="277"/>
        <end position="302"/>
    </location>
</feature>
<feature type="transmembrane region" description="Helical" evidence="5">
    <location>
        <begin position="123"/>
        <end position="145"/>
    </location>
</feature>
<dbReference type="RefSeq" id="WP_130022554.1">
    <property type="nucleotide sequence ID" value="NZ_SEWF01000027.1"/>
</dbReference>
<sequence length="317" mass="34469">MKLKDYWYTISIIFLVILGYNFPDTFSSFFGVKLNTFIKPVLQVIMFGMGATMTVNDFTEVFKSPKIVLIGLVCHFTIMPFSGLVLSKVFSFPPEIAAGIILIGSSPSGLASNVMALIAKANVALSVTITTLSTLIAPIMTPFLMKSLGGGLIEVEFWAMFWDMSQMVLLPIILGLAIYKIIPRIIARFNKVLPVFSMLGIAYVILVVTASGASSLKTVGLLLVIVVIIHNIFGYALGYFFSRLLKFKEEDARAVSFEVGMQNAGLASALANEMGRIATVGLAAAIFGPVMNITGSMLANFWSKHPPNEPFSDKTNH</sequence>
<dbReference type="EMBL" id="SEWF01000027">
    <property type="protein sequence ID" value="RYU94329.1"/>
    <property type="molecule type" value="Genomic_DNA"/>
</dbReference>
<name>A0A4Q5LXI0_9BACT</name>
<gene>
    <name evidence="6" type="ORF">EWM59_17545</name>
</gene>
<dbReference type="AlphaFoldDB" id="A0A4Q5LXI0"/>
<dbReference type="Pfam" id="PF01758">
    <property type="entry name" value="SBF"/>
    <property type="match status" value="1"/>
</dbReference>
<evidence type="ECO:0000256" key="2">
    <source>
        <dbReference type="ARBA" id="ARBA00022692"/>
    </source>
</evidence>
<dbReference type="GO" id="GO:0016020">
    <property type="term" value="C:membrane"/>
    <property type="evidence" value="ECO:0007669"/>
    <property type="project" value="UniProtKB-SubCell"/>
</dbReference>
<dbReference type="OrthoDB" id="9806785at2"/>
<evidence type="ECO:0000256" key="5">
    <source>
        <dbReference type="SAM" id="Phobius"/>
    </source>
</evidence>
<organism evidence="6 7">
    <name type="scientific">Emticicia agri</name>
    <dbReference type="NCBI Taxonomy" id="2492393"/>
    <lineage>
        <taxon>Bacteria</taxon>
        <taxon>Pseudomonadati</taxon>
        <taxon>Bacteroidota</taxon>
        <taxon>Cytophagia</taxon>
        <taxon>Cytophagales</taxon>
        <taxon>Leadbetterellaceae</taxon>
        <taxon>Emticicia</taxon>
    </lineage>
</organism>
<dbReference type="InterPro" id="IPR004710">
    <property type="entry name" value="Bilac:Na_transpt"/>
</dbReference>
<feature type="transmembrane region" description="Helical" evidence="5">
    <location>
        <begin position="96"/>
        <end position="116"/>
    </location>
</feature>
<dbReference type="InterPro" id="IPR038770">
    <property type="entry name" value="Na+/solute_symporter_sf"/>
</dbReference>
<evidence type="ECO:0000256" key="4">
    <source>
        <dbReference type="ARBA" id="ARBA00023136"/>
    </source>
</evidence>
<feature type="transmembrane region" description="Helical" evidence="5">
    <location>
        <begin position="37"/>
        <end position="55"/>
    </location>
</feature>
<keyword evidence="4 5" id="KW-0472">Membrane</keyword>
<evidence type="ECO:0000313" key="6">
    <source>
        <dbReference type="EMBL" id="RYU94329.1"/>
    </source>
</evidence>
<dbReference type="PANTHER" id="PTHR10361">
    <property type="entry name" value="SODIUM-BILE ACID COTRANSPORTER"/>
    <property type="match status" value="1"/>
</dbReference>
<evidence type="ECO:0000313" key="7">
    <source>
        <dbReference type="Proteomes" id="UP000293162"/>
    </source>
</evidence>
<feature type="transmembrane region" description="Helical" evidence="5">
    <location>
        <begin position="191"/>
        <end position="213"/>
    </location>
</feature>
<protein>
    <submittedName>
        <fullName evidence="6">Bile acid:sodium symporter family protein</fullName>
    </submittedName>
</protein>
<feature type="transmembrane region" description="Helical" evidence="5">
    <location>
        <begin position="5"/>
        <end position="22"/>
    </location>
</feature>
<dbReference type="InterPro" id="IPR002657">
    <property type="entry name" value="BilAc:Na_symport/Acr3"/>
</dbReference>
<reference evidence="6 7" key="1">
    <citation type="submission" date="2019-02" db="EMBL/GenBank/DDBJ databases">
        <title>Bacterial novel species Emticicia sp. 17J42-9 isolated from soil.</title>
        <authorList>
            <person name="Jung H.-Y."/>
        </authorList>
    </citation>
    <scope>NUCLEOTIDE SEQUENCE [LARGE SCALE GENOMIC DNA]</scope>
    <source>
        <strain evidence="6 7">17J42-9</strain>
    </source>
</reference>
<comment type="subcellular location">
    <subcellularLocation>
        <location evidence="1">Membrane</location>
        <topology evidence="1">Multi-pass membrane protein</topology>
    </subcellularLocation>
</comment>
<feature type="transmembrane region" description="Helical" evidence="5">
    <location>
        <begin position="67"/>
        <end position="90"/>
    </location>
</feature>
<feature type="transmembrane region" description="Helical" evidence="5">
    <location>
        <begin position="219"/>
        <end position="241"/>
    </location>
</feature>
<keyword evidence="2 5" id="KW-0812">Transmembrane</keyword>
<feature type="transmembrane region" description="Helical" evidence="5">
    <location>
        <begin position="157"/>
        <end position="179"/>
    </location>
</feature>
<evidence type="ECO:0000256" key="1">
    <source>
        <dbReference type="ARBA" id="ARBA00004141"/>
    </source>
</evidence>
<keyword evidence="7" id="KW-1185">Reference proteome</keyword>
<dbReference type="Gene3D" id="1.20.1530.20">
    <property type="match status" value="1"/>
</dbReference>
<dbReference type="PANTHER" id="PTHR10361:SF28">
    <property type="entry name" value="P3 PROTEIN-RELATED"/>
    <property type="match status" value="1"/>
</dbReference>
<proteinExistence type="predicted"/>
<dbReference type="Proteomes" id="UP000293162">
    <property type="component" value="Unassembled WGS sequence"/>
</dbReference>
<accession>A0A4Q5LXI0</accession>
<comment type="caution">
    <text evidence="6">The sequence shown here is derived from an EMBL/GenBank/DDBJ whole genome shotgun (WGS) entry which is preliminary data.</text>
</comment>
<keyword evidence="3 5" id="KW-1133">Transmembrane helix</keyword>
<evidence type="ECO:0000256" key="3">
    <source>
        <dbReference type="ARBA" id="ARBA00022989"/>
    </source>
</evidence>